<dbReference type="KEGG" id="tng:GSTEN00021798G001"/>
<sequence length="26" mass="2828">MSILDGGGHAQKHNEPVSPVGLDWPW</sequence>
<dbReference type="EMBL" id="CAAE01014695">
    <property type="protein sequence ID" value="CAG02643.1"/>
    <property type="molecule type" value="Genomic_DNA"/>
</dbReference>
<reference evidence="2" key="2">
    <citation type="submission" date="2004-02" db="EMBL/GenBank/DDBJ databases">
        <authorList>
            <consortium name="Genoscope"/>
            <consortium name="Whitehead Institute Centre for Genome Research"/>
        </authorList>
    </citation>
    <scope>NUCLEOTIDE SEQUENCE</scope>
</reference>
<organism evidence="2">
    <name type="scientific">Tetraodon nigroviridis</name>
    <name type="common">Spotted green pufferfish</name>
    <name type="synonym">Chelonodon nigroviridis</name>
    <dbReference type="NCBI Taxonomy" id="99883"/>
    <lineage>
        <taxon>Eukaryota</taxon>
        <taxon>Metazoa</taxon>
        <taxon>Chordata</taxon>
        <taxon>Craniata</taxon>
        <taxon>Vertebrata</taxon>
        <taxon>Euteleostomi</taxon>
        <taxon>Actinopterygii</taxon>
        <taxon>Neopterygii</taxon>
        <taxon>Teleostei</taxon>
        <taxon>Neoteleostei</taxon>
        <taxon>Acanthomorphata</taxon>
        <taxon>Eupercaria</taxon>
        <taxon>Tetraodontiformes</taxon>
        <taxon>Tetradontoidea</taxon>
        <taxon>Tetraodontidae</taxon>
        <taxon>Tetraodon</taxon>
    </lineage>
</organism>
<reference evidence="2" key="1">
    <citation type="journal article" date="2004" name="Nature">
        <title>Genome duplication in the teleost fish Tetraodon nigroviridis reveals the early vertebrate proto-karyotype.</title>
        <authorList>
            <person name="Jaillon O."/>
            <person name="Aury J.-M."/>
            <person name="Brunet F."/>
            <person name="Petit J.-L."/>
            <person name="Stange-Thomann N."/>
            <person name="Mauceli E."/>
            <person name="Bouneau L."/>
            <person name="Fischer C."/>
            <person name="Ozouf-Costaz C."/>
            <person name="Bernot A."/>
            <person name="Nicaud S."/>
            <person name="Jaffe D."/>
            <person name="Fisher S."/>
            <person name="Lutfalla G."/>
            <person name="Dossat C."/>
            <person name="Segurens B."/>
            <person name="Dasilva C."/>
            <person name="Salanoubat M."/>
            <person name="Levy M."/>
            <person name="Boudet N."/>
            <person name="Castellano S."/>
            <person name="Anthouard V."/>
            <person name="Jubin C."/>
            <person name="Castelli V."/>
            <person name="Katinka M."/>
            <person name="Vacherie B."/>
            <person name="Biemont C."/>
            <person name="Skalli Z."/>
            <person name="Cattolico L."/>
            <person name="Poulain J."/>
            <person name="De Berardinis V."/>
            <person name="Cruaud C."/>
            <person name="Duprat S."/>
            <person name="Brottier P."/>
            <person name="Coutanceau J.-P."/>
            <person name="Gouzy J."/>
            <person name="Parra G."/>
            <person name="Lardier G."/>
            <person name="Chapple C."/>
            <person name="McKernan K.J."/>
            <person name="McEwan P."/>
            <person name="Bosak S."/>
            <person name="Kellis M."/>
            <person name="Volff J.-N."/>
            <person name="Guigo R."/>
            <person name="Zody M.C."/>
            <person name="Mesirov J."/>
            <person name="Lindblad-Toh K."/>
            <person name="Birren B."/>
            <person name="Nusbaum C."/>
            <person name="Kahn D."/>
            <person name="Robinson-Rechavi M."/>
            <person name="Laudet V."/>
            <person name="Schachter V."/>
            <person name="Quetier F."/>
            <person name="Saurin W."/>
            <person name="Scarpelli C."/>
            <person name="Wincker P."/>
            <person name="Lander E.S."/>
            <person name="Weissenbach J."/>
            <person name="Roest Crollius H."/>
        </authorList>
    </citation>
    <scope>NUCLEOTIDE SEQUENCE [LARGE SCALE GENOMIC DNA]</scope>
</reference>
<evidence type="ECO:0000313" key="2">
    <source>
        <dbReference type="EMBL" id="CAG02643.1"/>
    </source>
</evidence>
<name>Q4S9N9_TETNG</name>
<feature type="region of interest" description="Disordered" evidence="1">
    <location>
        <begin position="1"/>
        <end position="26"/>
    </location>
</feature>
<accession>Q4S9N9</accession>
<protein>
    <submittedName>
        <fullName evidence="2">(spotted green pufferfish) hypothetical protein</fullName>
    </submittedName>
</protein>
<gene>
    <name evidence="2" type="ORF">GSTENG00021798001</name>
</gene>
<proteinExistence type="predicted"/>
<dbReference type="AlphaFoldDB" id="Q4S9N9"/>
<comment type="caution">
    <text evidence="2">The sequence shown here is derived from an EMBL/GenBank/DDBJ whole genome shotgun (WGS) entry which is preliminary data.</text>
</comment>
<evidence type="ECO:0000256" key="1">
    <source>
        <dbReference type="SAM" id="MobiDB-lite"/>
    </source>
</evidence>